<name>A0A931DYZ5_9CORY</name>
<evidence type="ECO:0000313" key="3">
    <source>
        <dbReference type="Proteomes" id="UP000658613"/>
    </source>
</evidence>
<keyword evidence="1" id="KW-1133">Transmembrane helix</keyword>
<proteinExistence type="predicted"/>
<dbReference type="RefSeq" id="WP_196824144.1">
    <property type="nucleotide sequence ID" value="NZ_CP046980.1"/>
</dbReference>
<organism evidence="2 3">
    <name type="scientific">Corynebacterium aquatimens</name>
    <dbReference type="NCBI Taxonomy" id="1190508"/>
    <lineage>
        <taxon>Bacteria</taxon>
        <taxon>Bacillati</taxon>
        <taxon>Actinomycetota</taxon>
        <taxon>Actinomycetes</taxon>
        <taxon>Mycobacteriales</taxon>
        <taxon>Corynebacteriaceae</taxon>
        <taxon>Corynebacterium</taxon>
    </lineage>
</organism>
<dbReference type="Pfam" id="PF20381">
    <property type="entry name" value="Rv1476"/>
    <property type="match status" value="1"/>
</dbReference>
<dbReference type="AlphaFoldDB" id="A0A931DYZ5"/>
<keyword evidence="1" id="KW-0812">Transmembrane</keyword>
<sequence length="181" mass="18794">MSNNSAPAIDAVTLNSVVKQLGDDGVAFTYSHPDNATLNDGLVSALPSVPATADAQVGIVVVEAGARKVGALRNIAQDVRDASGFETVIVRTHGGSGVVSTNLTRAQIEAGRHEMNKEWDFVNGVRVFGSTAEAAEIHGSEWIVAGGVTLFAMLTIVIATALTSGVTRLTRTRPSDEDAGH</sequence>
<accession>A0A931DYZ5</accession>
<evidence type="ECO:0000313" key="2">
    <source>
        <dbReference type="EMBL" id="MBG6121624.1"/>
    </source>
</evidence>
<keyword evidence="3" id="KW-1185">Reference proteome</keyword>
<protein>
    <submittedName>
        <fullName evidence="2">Uncharacterized protein</fullName>
    </submittedName>
</protein>
<dbReference type="InterPro" id="IPR046498">
    <property type="entry name" value="Rv1476-like"/>
</dbReference>
<dbReference type="Proteomes" id="UP000658613">
    <property type="component" value="Unassembled WGS sequence"/>
</dbReference>
<gene>
    <name evidence="2" type="ORF">IW254_000593</name>
</gene>
<keyword evidence="1" id="KW-0472">Membrane</keyword>
<reference evidence="2" key="1">
    <citation type="submission" date="2020-11" db="EMBL/GenBank/DDBJ databases">
        <title>Sequencing the genomes of 1000 actinobacteria strains.</title>
        <authorList>
            <person name="Klenk H.-P."/>
        </authorList>
    </citation>
    <scope>NUCLEOTIDE SEQUENCE</scope>
    <source>
        <strain evidence="2">DSM 45632</strain>
    </source>
</reference>
<feature type="transmembrane region" description="Helical" evidence="1">
    <location>
        <begin position="142"/>
        <end position="163"/>
    </location>
</feature>
<dbReference type="EMBL" id="JADOUE010000001">
    <property type="protein sequence ID" value="MBG6121624.1"/>
    <property type="molecule type" value="Genomic_DNA"/>
</dbReference>
<comment type="caution">
    <text evidence="2">The sequence shown here is derived from an EMBL/GenBank/DDBJ whole genome shotgun (WGS) entry which is preliminary data.</text>
</comment>
<evidence type="ECO:0000256" key="1">
    <source>
        <dbReference type="SAM" id="Phobius"/>
    </source>
</evidence>